<gene>
    <name evidence="1" type="ordered locus">TK1996</name>
</gene>
<name>Q5JII5_THEKO</name>
<dbReference type="EnsemblBacteria" id="BAD86185">
    <property type="protein sequence ID" value="BAD86185"/>
    <property type="gene ID" value="TK1996"/>
</dbReference>
<proteinExistence type="predicted"/>
<keyword evidence="2" id="KW-1185">Reference proteome</keyword>
<dbReference type="KEGG" id="tko:TK1996"/>
<dbReference type="HOGENOM" id="CLU_2581595_0_0_2"/>
<evidence type="ECO:0000313" key="1">
    <source>
        <dbReference type="EMBL" id="BAD86185.1"/>
    </source>
</evidence>
<dbReference type="RefSeq" id="WP_011250946.1">
    <property type="nucleotide sequence ID" value="NC_006624.1"/>
</dbReference>
<dbReference type="eggNOG" id="arCOG07703">
    <property type="taxonomic scope" value="Archaea"/>
</dbReference>
<organism evidence="1 2">
    <name type="scientific">Thermococcus kodakarensis (strain ATCC BAA-918 / JCM 12380 / KOD1)</name>
    <name type="common">Pyrococcus kodakaraensis (strain KOD1)</name>
    <dbReference type="NCBI Taxonomy" id="69014"/>
    <lineage>
        <taxon>Archaea</taxon>
        <taxon>Methanobacteriati</taxon>
        <taxon>Methanobacteriota</taxon>
        <taxon>Thermococci</taxon>
        <taxon>Thermococcales</taxon>
        <taxon>Thermococcaceae</taxon>
        <taxon>Thermococcus</taxon>
    </lineage>
</organism>
<evidence type="ECO:0000313" key="2">
    <source>
        <dbReference type="Proteomes" id="UP000000536"/>
    </source>
</evidence>
<dbReference type="EMBL" id="AP006878">
    <property type="protein sequence ID" value="BAD86185.1"/>
    <property type="molecule type" value="Genomic_DNA"/>
</dbReference>
<sequence>MGKVITIRVPDWVSEDFVRRVERLVEEEIERAFASGRVDRETYLRFIETYSTTDDVLLENDEEMLSEMRKKEKARINGSY</sequence>
<dbReference type="GeneID" id="78448531"/>
<dbReference type="AlphaFoldDB" id="Q5JII5"/>
<accession>Q5JII5</accession>
<dbReference type="Proteomes" id="UP000000536">
    <property type="component" value="Chromosome"/>
</dbReference>
<dbReference type="PATRIC" id="fig|69014.16.peg.1949"/>
<dbReference type="STRING" id="69014.TK1996"/>
<dbReference type="InParanoid" id="Q5JII5"/>
<protein>
    <submittedName>
        <fullName evidence="1">Uncharacterized protein</fullName>
    </submittedName>
</protein>
<reference evidence="1 2" key="1">
    <citation type="journal article" date="2005" name="Genome Res.">
        <title>Complete genome sequence of the hyperthermophilic archaeon Thermococcus kodakaraensis KOD1 and comparison with Pyrococcus genomes.</title>
        <authorList>
            <person name="Fukui T."/>
            <person name="Atomi H."/>
            <person name="Kanai T."/>
            <person name="Matsumi R."/>
            <person name="Fujiwara S."/>
            <person name="Imanaka T."/>
        </authorList>
    </citation>
    <scope>NUCLEOTIDE SEQUENCE [LARGE SCALE GENOMIC DNA]</scope>
    <source>
        <strain evidence="2">ATCC BAA-918 / JCM 12380 / KOD1</strain>
    </source>
</reference>
<dbReference type="OrthoDB" id="101407at2157"/>